<evidence type="ECO:0000256" key="17">
    <source>
        <dbReference type="ARBA" id="ARBA00030571"/>
    </source>
</evidence>
<keyword evidence="10" id="KW-0169">Cobalamin biosynthesis</keyword>
<evidence type="ECO:0000256" key="16">
    <source>
        <dbReference type="ARBA" id="ARBA00029570"/>
    </source>
</evidence>
<evidence type="ECO:0000256" key="15">
    <source>
        <dbReference type="ARBA" id="ARBA00023134"/>
    </source>
</evidence>
<comment type="catalytic activity">
    <reaction evidence="3">
        <text>adenosylcob(III)inamide + GTP = adenosylcob(III)inamide phosphate + GDP + H(+)</text>
        <dbReference type="Rhea" id="RHEA:15765"/>
        <dbReference type="ChEBI" id="CHEBI:2480"/>
        <dbReference type="ChEBI" id="CHEBI:15378"/>
        <dbReference type="ChEBI" id="CHEBI:37565"/>
        <dbReference type="ChEBI" id="CHEBI:58189"/>
        <dbReference type="ChEBI" id="CHEBI:58502"/>
        <dbReference type="EC" id="2.7.1.156"/>
    </reaction>
</comment>
<keyword evidence="11 18" id="KW-0808">Transferase</keyword>
<keyword evidence="12" id="KW-0547">Nucleotide-binding</keyword>
<comment type="catalytic activity">
    <reaction evidence="1">
        <text>adenosylcob(III)inamide + ATP = adenosylcob(III)inamide phosphate + ADP + H(+)</text>
        <dbReference type="Rhea" id="RHEA:15769"/>
        <dbReference type="ChEBI" id="CHEBI:2480"/>
        <dbReference type="ChEBI" id="CHEBI:15378"/>
        <dbReference type="ChEBI" id="CHEBI:30616"/>
        <dbReference type="ChEBI" id="CHEBI:58502"/>
        <dbReference type="ChEBI" id="CHEBI:456216"/>
        <dbReference type="EC" id="2.7.1.156"/>
    </reaction>
</comment>
<dbReference type="EC" id="2.7.1.156" evidence="8"/>
<evidence type="ECO:0000256" key="2">
    <source>
        <dbReference type="ARBA" id="ARBA00000711"/>
    </source>
</evidence>
<name>A0A4R6UY97_9ACTN</name>
<dbReference type="Gene3D" id="3.40.50.300">
    <property type="entry name" value="P-loop containing nucleotide triphosphate hydrolases"/>
    <property type="match status" value="1"/>
</dbReference>
<keyword evidence="18" id="KW-0548">Nucleotidyltransferase</keyword>
<accession>A0A4R6UY97</accession>
<gene>
    <name evidence="18" type="ORF">EV190_106118</name>
</gene>
<comment type="function">
    <text evidence="4">Catalyzes ATP-dependent phosphorylation of adenosylcobinamide and addition of GMP to adenosylcobinamide phosphate.</text>
</comment>
<dbReference type="GO" id="GO:0008820">
    <property type="term" value="F:cobinamide phosphate guanylyltransferase activity"/>
    <property type="evidence" value="ECO:0007669"/>
    <property type="project" value="UniProtKB-EC"/>
</dbReference>
<evidence type="ECO:0000256" key="6">
    <source>
        <dbReference type="ARBA" id="ARBA00005159"/>
    </source>
</evidence>
<keyword evidence="15" id="KW-0342">GTP-binding</keyword>
<dbReference type="PANTHER" id="PTHR34848">
    <property type="match status" value="1"/>
</dbReference>
<comment type="similarity">
    <text evidence="7">Belongs to the CobU/CobP family.</text>
</comment>
<evidence type="ECO:0000256" key="5">
    <source>
        <dbReference type="ARBA" id="ARBA00004692"/>
    </source>
</evidence>
<organism evidence="18 19">
    <name type="scientific">Actinorugispora endophytica</name>
    <dbReference type="NCBI Taxonomy" id="1605990"/>
    <lineage>
        <taxon>Bacteria</taxon>
        <taxon>Bacillati</taxon>
        <taxon>Actinomycetota</taxon>
        <taxon>Actinomycetes</taxon>
        <taxon>Streptosporangiales</taxon>
        <taxon>Nocardiopsidaceae</taxon>
        <taxon>Actinorugispora</taxon>
    </lineage>
</organism>
<evidence type="ECO:0000256" key="1">
    <source>
        <dbReference type="ARBA" id="ARBA00000312"/>
    </source>
</evidence>
<dbReference type="EMBL" id="SNYN01000006">
    <property type="protein sequence ID" value="TDQ52480.1"/>
    <property type="molecule type" value="Genomic_DNA"/>
</dbReference>
<reference evidence="18 19" key="1">
    <citation type="submission" date="2019-03" db="EMBL/GenBank/DDBJ databases">
        <title>Genomic Encyclopedia of Type Strains, Phase IV (KMG-IV): sequencing the most valuable type-strain genomes for metagenomic binning, comparative biology and taxonomic classification.</title>
        <authorList>
            <person name="Goeker M."/>
        </authorList>
    </citation>
    <scope>NUCLEOTIDE SEQUENCE [LARGE SCALE GENOMIC DNA]</scope>
    <source>
        <strain evidence="18 19">DSM 46770</strain>
    </source>
</reference>
<comment type="pathway">
    <text evidence="6">Cofactor biosynthesis; adenosylcobalamin biosynthesis; adenosylcobalamin from cob(II)yrinate a,c-diamide: step 5/7.</text>
</comment>
<evidence type="ECO:0000256" key="3">
    <source>
        <dbReference type="ARBA" id="ARBA00001522"/>
    </source>
</evidence>
<evidence type="ECO:0000313" key="18">
    <source>
        <dbReference type="EMBL" id="TDQ52480.1"/>
    </source>
</evidence>
<dbReference type="Proteomes" id="UP000295281">
    <property type="component" value="Unassembled WGS sequence"/>
</dbReference>
<dbReference type="EC" id="2.7.7.62" evidence="9"/>
<evidence type="ECO:0000256" key="8">
    <source>
        <dbReference type="ARBA" id="ARBA00012016"/>
    </source>
</evidence>
<evidence type="ECO:0000256" key="9">
    <source>
        <dbReference type="ARBA" id="ARBA00012523"/>
    </source>
</evidence>
<comment type="catalytic activity">
    <reaction evidence="2">
        <text>adenosylcob(III)inamide phosphate + GTP + H(+) = adenosylcob(III)inamide-GDP + diphosphate</text>
        <dbReference type="Rhea" id="RHEA:22712"/>
        <dbReference type="ChEBI" id="CHEBI:15378"/>
        <dbReference type="ChEBI" id="CHEBI:33019"/>
        <dbReference type="ChEBI" id="CHEBI:37565"/>
        <dbReference type="ChEBI" id="CHEBI:58502"/>
        <dbReference type="ChEBI" id="CHEBI:60487"/>
        <dbReference type="EC" id="2.7.7.62"/>
    </reaction>
</comment>
<dbReference type="Pfam" id="PF02283">
    <property type="entry name" value="CobU"/>
    <property type="match status" value="1"/>
</dbReference>
<evidence type="ECO:0000256" key="10">
    <source>
        <dbReference type="ARBA" id="ARBA00022573"/>
    </source>
</evidence>
<keyword evidence="13 18" id="KW-0418">Kinase</keyword>
<dbReference type="InterPro" id="IPR027417">
    <property type="entry name" value="P-loop_NTPase"/>
</dbReference>
<proteinExistence type="inferred from homology"/>
<comment type="pathway">
    <text evidence="5">Cofactor biosynthesis; adenosylcobalamin biosynthesis; adenosylcobalamin from cob(II)yrinate a,c-diamide: step 6/7.</text>
</comment>
<evidence type="ECO:0000256" key="14">
    <source>
        <dbReference type="ARBA" id="ARBA00022840"/>
    </source>
</evidence>
<dbReference type="GO" id="GO:0043752">
    <property type="term" value="F:adenosylcobinamide kinase activity"/>
    <property type="evidence" value="ECO:0007669"/>
    <property type="project" value="UniProtKB-EC"/>
</dbReference>
<dbReference type="InterPro" id="IPR003203">
    <property type="entry name" value="CobU/CobP"/>
</dbReference>
<keyword evidence="14" id="KW-0067">ATP-binding</keyword>
<evidence type="ECO:0000256" key="4">
    <source>
        <dbReference type="ARBA" id="ARBA00003889"/>
    </source>
</evidence>
<dbReference type="CDD" id="cd00544">
    <property type="entry name" value="CobU"/>
    <property type="match status" value="1"/>
</dbReference>
<dbReference type="UniPathway" id="UPA00148">
    <property type="reaction ID" value="UER00236"/>
</dbReference>
<evidence type="ECO:0000256" key="13">
    <source>
        <dbReference type="ARBA" id="ARBA00022777"/>
    </source>
</evidence>
<dbReference type="OrthoDB" id="9788370at2"/>
<comment type="caution">
    <text evidence="18">The sequence shown here is derived from an EMBL/GenBank/DDBJ whole genome shotgun (WGS) entry which is preliminary data.</text>
</comment>
<dbReference type="AlphaFoldDB" id="A0A4R6UY97"/>
<keyword evidence="19" id="KW-1185">Reference proteome</keyword>
<evidence type="ECO:0000313" key="19">
    <source>
        <dbReference type="Proteomes" id="UP000295281"/>
    </source>
</evidence>
<evidence type="ECO:0000256" key="11">
    <source>
        <dbReference type="ARBA" id="ARBA00022679"/>
    </source>
</evidence>
<evidence type="ECO:0000256" key="12">
    <source>
        <dbReference type="ARBA" id="ARBA00022741"/>
    </source>
</evidence>
<dbReference type="GO" id="GO:0005524">
    <property type="term" value="F:ATP binding"/>
    <property type="evidence" value="ECO:0007669"/>
    <property type="project" value="UniProtKB-KW"/>
</dbReference>
<sequence>MRLTVDVRIRLAGTAGPAGWPAPNCRCASCNRASHHRRLPVRVTVDGAFSLSSSDSPLPRRLPAGYSVARTAYGVRVDGPDGGRLLYARPGAPCAPPEDAGPDDPSPAHQVDLVVVDAVESPETIGALRRAGVVGFTTAVVAVGGDHRVHSPAEFARRARMWGALAPSDGQDLTCPPSTWPPPRVRGPYRVLITGGARSGKSAEAERRLLGEPDVLYLAAGPAPDEAADPAWARRVAAHRERRPPWWRTAETLDAVGVLKEARGAVLFDCLGTWLAGTMAECGMWDEDAPASAADALAARVDELVAVWRECGAHVVAVTNEVGSGVVPATVSGGLFRDWLGRVNQLLSAESEEVLLATAGRVVRLP</sequence>
<dbReference type="GO" id="GO:0009236">
    <property type="term" value="P:cobalamin biosynthetic process"/>
    <property type="evidence" value="ECO:0007669"/>
    <property type="project" value="UniProtKB-UniPathway"/>
</dbReference>
<dbReference type="PANTHER" id="PTHR34848:SF1">
    <property type="entry name" value="BIFUNCTIONAL ADENOSYLCOBALAMIN BIOSYNTHESIS PROTEIN COBU"/>
    <property type="match status" value="1"/>
</dbReference>
<evidence type="ECO:0000256" key="7">
    <source>
        <dbReference type="ARBA" id="ARBA00007490"/>
    </source>
</evidence>
<protein>
    <recommendedName>
        <fullName evidence="16">Adenosylcobinamide kinase</fullName>
        <ecNumber evidence="8">2.7.1.156</ecNumber>
        <ecNumber evidence="9">2.7.7.62</ecNumber>
    </recommendedName>
    <alternativeName>
        <fullName evidence="17">Adenosylcobinamide-phosphate guanylyltransferase</fullName>
    </alternativeName>
</protein>
<dbReference type="GO" id="GO:0005525">
    <property type="term" value="F:GTP binding"/>
    <property type="evidence" value="ECO:0007669"/>
    <property type="project" value="UniProtKB-KW"/>
</dbReference>
<dbReference type="SUPFAM" id="SSF52540">
    <property type="entry name" value="P-loop containing nucleoside triphosphate hydrolases"/>
    <property type="match status" value="1"/>
</dbReference>